<dbReference type="PANTHER" id="PTHR23035:SF1">
    <property type="entry name" value="CILIA- AND FLAGELLA-ASSOCIATED PROTEIN 97"/>
    <property type="match status" value="1"/>
</dbReference>
<accession>A0A6I9WUR2</accession>
<evidence type="ECO:0000256" key="1">
    <source>
        <dbReference type="ARBA" id="ARBA00008315"/>
    </source>
</evidence>
<dbReference type="InterPro" id="IPR029488">
    <property type="entry name" value="Hmw/CFAP97"/>
</dbReference>
<comment type="similarity">
    <text evidence="1">Belongs to the CFAP97 family.</text>
</comment>
<dbReference type="Pfam" id="PF13879">
    <property type="entry name" value="Hmw_CFAP97"/>
    <property type="match status" value="1"/>
</dbReference>
<dbReference type="Proteomes" id="UP000504615">
    <property type="component" value="Unplaced"/>
</dbReference>
<gene>
    <name evidence="4" type="primary">LOC105434087</name>
</gene>
<evidence type="ECO:0000313" key="3">
    <source>
        <dbReference type="Proteomes" id="UP000504615"/>
    </source>
</evidence>
<feature type="region of interest" description="Disordered" evidence="2">
    <location>
        <begin position="116"/>
        <end position="158"/>
    </location>
</feature>
<dbReference type="GeneID" id="105434087"/>
<dbReference type="OrthoDB" id="515313at2759"/>
<dbReference type="InterPro" id="IPR038791">
    <property type="entry name" value="Cfap97/Hemingway"/>
</dbReference>
<name>A0A6I9WUR2_9HYME</name>
<feature type="compositionally biased region" description="Basic and acidic residues" evidence="2">
    <location>
        <begin position="56"/>
        <end position="81"/>
    </location>
</feature>
<proteinExistence type="inferred from homology"/>
<evidence type="ECO:0000256" key="2">
    <source>
        <dbReference type="SAM" id="MobiDB-lite"/>
    </source>
</evidence>
<feature type="region of interest" description="Disordered" evidence="2">
    <location>
        <begin position="51"/>
        <end position="82"/>
    </location>
</feature>
<sequence>MANPNETKIICECRYIPEEESIRETSDRFNNIHEFDEEESETEATLELEWIDPSASDEKGNEDTMKTKETLDDESTYKDESFCSDESCDESEITNVTSGSLNSSSLFRVSDLQFSQSSKQQDTAVNESTWRENQDESYSLNNESRRVTTTDKNNFAKSRKSKRWNMTFTDEEMRRIERENELLLRKIMAQQKPRHKILNEGAVQSRTSSSAINRKKLQKKIENDNMLLLRRIQQAKSCVFANASKMGCRLTFL</sequence>
<keyword evidence="3" id="KW-1185">Reference proteome</keyword>
<dbReference type="AlphaFoldDB" id="A0A6I9WUR2"/>
<evidence type="ECO:0000313" key="4">
    <source>
        <dbReference type="RefSeq" id="XP_011647986.1"/>
    </source>
</evidence>
<dbReference type="PANTHER" id="PTHR23035">
    <property type="entry name" value="CILIA- AND FLAGELLA-ASSOCIATED PROTEIN 97-RELATED"/>
    <property type="match status" value="1"/>
</dbReference>
<reference evidence="4" key="1">
    <citation type="submission" date="2025-08" db="UniProtKB">
        <authorList>
            <consortium name="RefSeq"/>
        </authorList>
    </citation>
    <scope>IDENTIFICATION</scope>
</reference>
<dbReference type="RefSeq" id="XP_011647986.1">
    <property type="nucleotide sequence ID" value="XM_011649684.2"/>
</dbReference>
<protein>
    <submittedName>
        <fullName evidence="4">Cilia- and flagella-associated protein 97-like</fullName>
    </submittedName>
</protein>
<feature type="compositionally biased region" description="Polar residues" evidence="2">
    <location>
        <begin position="116"/>
        <end position="128"/>
    </location>
</feature>
<organism evidence="3 4">
    <name type="scientific">Pogonomyrmex barbatus</name>
    <name type="common">red harvester ant</name>
    <dbReference type="NCBI Taxonomy" id="144034"/>
    <lineage>
        <taxon>Eukaryota</taxon>
        <taxon>Metazoa</taxon>
        <taxon>Ecdysozoa</taxon>
        <taxon>Arthropoda</taxon>
        <taxon>Hexapoda</taxon>
        <taxon>Insecta</taxon>
        <taxon>Pterygota</taxon>
        <taxon>Neoptera</taxon>
        <taxon>Endopterygota</taxon>
        <taxon>Hymenoptera</taxon>
        <taxon>Apocrita</taxon>
        <taxon>Aculeata</taxon>
        <taxon>Formicoidea</taxon>
        <taxon>Formicidae</taxon>
        <taxon>Myrmicinae</taxon>
        <taxon>Pogonomyrmex</taxon>
    </lineage>
</organism>
<dbReference type="KEGG" id="pbar:105434087"/>